<gene>
    <name evidence="4" type="ordered locus">Cmaq_0210</name>
</gene>
<evidence type="ECO:0000313" key="4">
    <source>
        <dbReference type="EMBL" id="ABW01059.1"/>
    </source>
</evidence>
<dbReference type="OrthoDB" id="117390at2157"/>
<sequence>MSISALQRPTPSRLMLIRLRTQETLYRRIRKTVEDARNATLQRLRALVPTLEERRKLSYGEISKVAELYQMAKNRIGAAALSVMASSTKIRVDGYVEDRVIGGLKFGILNVKGFGGPTYGIYSIPAELDSSLTSLVSILPMLMEYVNLENIFYTLLYRVREYQRMINAIDNVILPRIRDSIAFIRLALDEMEREDFVRRVIINRIIGTE</sequence>
<name>A8MAM3_CALMQ</name>
<protein>
    <submittedName>
        <fullName evidence="4">V-type ATPase, D subunit</fullName>
    </submittedName>
</protein>
<organism evidence="4 5">
    <name type="scientific">Caldivirga maquilingensis (strain ATCC 700844 / DSM 13496 / JCM 10307 / IC-167)</name>
    <dbReference type="NCBI Taxonomy" id="397948"/>
    <lineage>
        <taxon>Archaea</taxon>
        <taxon>Thermoproteota</taxon>
        <taxon>Thermoprotei</taxon>
        <taxon>Thermoproteales</taxon>
        <taxon>Thermoproteaceae</taxon>
        <taxon>Caldivirga</taxon>
    </lineage>
</organism>
<keyword evidence="5" id="KW-1185">Reference proteome</keyword>
<dbReference type="eggNOG" id="arCOG04101">
    <property type="taxonomic scope" value="Archaea"/>
</dbReference>
<keyword evidence="2" id="KW-0813">Transport</keyword>
<dbReference type="Gene3D" id="1.10.287.3240">
    <property type="match status" value="1"/>
</dbReference>
<dbReference type="RefSeq" id="WP_012185279.1">
    <property type="nucleotide sequence ID" value="NC_009954.1"/>
</dbReference>
<comment type="similarity">
    <text evidence="1">Belongs to the V-ATPase D subunit family.</text>
</comment>
<dbReference type="GeneID" id="5709015"/>
<keyword evidence="3" id="KW-0406">Ion transport</keyword>
<dbReference type="Proteomes" id="UP000001137">
    <property type="component" value="Chromosome"/>
</dbReference>
<dbReference type="InterPro" id="IPR002699">
    <property type="entry name" value="V_ATPase_D"/>
</dbReference>
<dbReference type="EMBL" id="CP000852">
    <property type="protein sequence ID" value="ABW01059.1"/>
    <property type="molecule type" value="Genomic_DNA"/>
</dbReference>
<evidence type="ECO:0000313" key="5">
    <source>
        <dbReference type="Proteomes" id="UP000001137"/>
    </source>
</evidence>
<dbReference type="HOGENOM" id="CLU_069688_2_2_2"/>
<evidence type="ECO:0000256" key="3">
    <source>
        <dbReference type="ARBA" id="ARBA00023065"/>
    </source>
</evidence>
<dbReference type="Pfam" id="PF01813">
    <property type="entry name" value="ATP-synt_D"/>
    <property type="match status" value="1"/>
</dbReference>
<evidence type="ECO:0000256" key="1">
    <source>
        <dbReference type="ARBA" id="ARBA00005850"/>
    </source>
</evidence>
<evidence type="ECO:0000256" key="2">
    <source>
        <dbReference type="ARBA" id="ARBA00022448"/>
    </source>
</evidence>
<proteinExistence type="inferred from homology"/>
<dbReference type="GO" id="GO:0046961">
    <property type="term" value="F:proton-transporting ATPase activity, rotational mechanism"/>
    <property type="evidence" value="ECO:0007669"/>
    <property type="project" value="InterPro"/>
</dbReference>
<accession>A8MAM3</accession>
<dbReference type="PANTHER" id="PTHR11671">
    <property type="entry name" value="V-TYPE ATP SYNTHASE SUBUNIT D"/>
    <property type="match status" value="1"/>
</dbReference>
<dbReference type="AlphaFoldDB" id="A8MAM3"/>
<reference evidence="4 5" key="1">
    <citation type="submission" date="2007-10" db="EMBL/GenBank/DDBJ databases">
        <title>Complete sequence of Caldivirga maquilingensis IC-167.</title>
        <authorList>
            <consortium name="US DOE Joint Genome Institute"/>
            <person name="Copeland A."/>
            <person name="Lucas S."/>
            <person name="Lapidus A."/>
            <person name="Barry K."/>
            <person name="Glavina del Rio T."/>
            <person name="Dalin E."/>
            <person name="Tice H."/>
            <person name="Pitluck S."/>
            <person name="Saunders E."/>
            <person name="Brettin T."/>
            <person name="Bruce D."/>
            <person name="Detter J.C."/>
            <person name="Han C."/>
            <person name="Schmutz J."/>
            <person name="Larimer F."/>
            <person name="Land M."/>
            <person name="Hauser L."/>
            <person name="Kyrpides N."/>
            <person name="Ivanova N."/>
            <person name="Biddle J.F."/>
            <person name="Zhang Z."/>
            <person name="Fitz-Gibbon S.T."/>
            <person name="Lowe T.M."/>
            <person name="Saltikov C."/>
            <person name="House C.H."/>
            <person name="Richardson P."/>
        </authorList>
    </citation>
    <scope>NUCLEOTIDE SEQUENCE [LARGE SCALE GENOMIC DNA]</scope>
    <source>
        <strain evidence="5">ATCC 700844 / DSM 13496 / JCM 10307 / IC-167</strain>
    </source>
</reference>
<dbReference type="STRING" id="397948.Cmaq_0210"/>
<dbReference type="KEGG" id="cma:Cmaq_0210"/>